<reference evidence="3" key="1">
    <citation type="submission" date="2011-08" db="EMBL/GenBank/DDBJ databases">
        <title>The draft genome of Latimeria chalumnae.</title>
        <authorList>
            <person name="Di Palma F."/>
            <person name="Alfoldi J."/>
            <person name="Johnson J."/>
            <person name="Berlin A."/>
            <person name="Gnerre S."/>
            <person name="Jaffe D."/>
            <person name="MacCallum I."/>
            <person name="Young S."/>
            <person name="Walker B.J."/>
            <person name="Lander E."/>
            <person name="Lindblad-Toh K."/>
        </authorList>
    </citation>
    <scope>NUCLEOTIDE SEQUENCE [LARGE SCALE GENOMIC DNA]</scope>
    <source>
        <strain evidence="3">Wild caught</strain>
    </source>
</reference>
<evidence type="ECO:0000259" key="1">
    <source>
        <dbReference type="PROSITE" id="PS50878"/>
    </source>
</evidence>
<dbReference type="GeneTree" id="ENSGT00940000163438"/>
<reference evidence="2" key="2">
    <citation type="submission" date="2025-08" db="UniProtKB">
        <authorList>
            <consortium name="Ensembl"/>
        </authorList>
    </citation>
    <scope>IDENTIFICATION</scope>
</reference>
<organism evidence="2 3">
    <name type="scientific">Latimeria chalumnae</name>
    <name type="common">Coelacanth</name>
    <dbReference type="NCBI Taxonomy" id="7897"/>
    <lineage>
        <taxon>Eukaryota</taxon>
        <taxon>Metazoa</taxon>
        <taxon>Chordata</taxon>
        <taxon>Craniata</taxon>
        <taxon>Vertebrata</taxon>
        <taxon>Euteleostomi</taxon>
        <taxon>Coelacanthiformes</taxon>
        <taxon>Coelacanthidae</taxon>
        <taxon>Latimeria</taxon>
    </lineage>
</organism>
<dbReference type="eggNOG" id="ENOG502S0E1">
    <property type="taxonomic scope" value="Eukaryota"/>
</dbReference>
<dbReference type="InterPro" id="IPR043502">
    <property type="entry name" value="DNA/RNA_pol_sf"/>
</dbReference>
<evidence type="ECO:0000313" key="2">
    <source>
        <dbReference type="Ensembl" id="ENSLACP00000005431.1"/>
    </source>
</evidence>
<dbReference type="Pfam" id="PF00078">
    <property type="entry name" value="RVT_1"/>
    <property type="match status" value="1"/>
</dbReference>
<name>H3A710_LATCH</name>
<dbReference type="PANTHER" id="PTHR35450:SF2">
    <property type="entry name" value="REVERSE TRANSCRIPTASE DOMAIN-CONTAINING PROTEIN"/>
    <property type="match status" value="1"/>
</dbReference>
<keyword evidence="3" id="KW-1185">Reference proteome</keyword>
<dbReference type="PANTHER" id="PTHR35450">
    <property type="entry name" value="REVERSE TRANSCRIPTASE DOMAIN-CONTAINING PROTEIN"/>
    <property type="match status" value="1"/>
</dbReference>
<proteinExistence type="predicted"/>
<protein>
    <recommendedName>
        <fullName evidence="1">Reverse transcriptase domain-containing protein</fullName>
    </recommendedName>
</protein>
<dbReference type="InterPro" id="IPR000477">
    <property type="entry name" value="RT_dom"/>
</dbReference>
<dbReference type="Ensembl" id="ENSLACT00000005479.1">
    <property type="protein sequence ID" value="ENSLACP00000005431.1"/>
    <property type="gene ID" value="ENSLACG00000004832.1"/>
</dbReference>
<feature type="domain" description="Reverse transcriptase" evidence="1">
    <location>
        <begin position="1"/>
        <end position="171"/>
    </location>
</feature>
<dbReference type="PROSITE" id="PS50878">
    <property type="entry name" value="RT_POL"/>
    <property type="match status" value="1"/>
</dbReference>
<dbReference type="Proteomes" id="UP000008672">
    <property type="component" value="Unassembled WGS sequence"/>
</dbReference>
<reference evidence="2" key="3">
    <citation type="submission" date="2025-09" db="UniProtKB">
        <authorList>
            <consortium name="Ensembl"/>
        </authorList>
    </citation>
    <scope>IDENTIFICATION</scope>
</reference>
<accession>H3A710</accession>
<evidence type="ECO:0000313" key="3">
    <source>
        <dbReference type="Proteomes" id="UP000008672"/>
    </source>
</evidence>
<sequence length="535" mass="62249">WLIHTLWIYKVNEKVIALLSMLMQTWCTHLHVNVGGQLYQTQSVCIERGIFQGDSLSPLWFYLALNPLSKMFRNSGYGYSLGRRPTVLVSHLFYMDDLKLYTKNSDQLQSMLELVSSFSKSIVMELGVEKCTILHAKRGKLERHDNIQLLDGGQIRHLEEGEAYKYLGVLELDNIQHKKMKEKIKAEYNRRARKILKSKLSGENMTRAINHYAVPVIGYTTGTVDWTREEMQELDRKTRKHGMVHPRADINRLYVKRKEGGRGLRSIEDMIDIKKLALRDYVNSRTDGIVRSGGEQEREITTAERCQEYKRNKKNSRYNSWKQKMLHGQYIQQLGGETEAFLIAAQDQALNTNFHRVRILHSGTESKYTMCKAKEEAVAHIILGCKMLANGSYKERHNNIARSIHWALCKKANIEVTNQWWNHQPKTVEETTIRTEREVQVHKPDLVFVDKTNKKAKIIDIACPIDYNIGEKEQEKIMKYQMEIEKLWKVRVEVIPVVIGALGEMMKKHEDYIKKIEDLQKAALHGTIRIVRNVL</sequence>
<dbReference type="EMBL" id="AFYH01245796">
    <property type="status" value="NOT_ANNOTATED_CDS"/>
    <property type="molecule type" value="Genomic_DNA"/>
</dbReference>
<dbReference type="SUPFAM" id="SSF56672">
    <property type="entry name" value="DNA/RNA polymerases"/>
    <property type="match status" value="1"/>
</dbReference>
<dbReference type="OMA" id="DHTIGEN"/>
<dbReference type="InParanoid" id="H3A710"/>
<dbReference type="HOGENOM" id="CLU_008338_4_1_1"/>
<dbReference type="AlphaFoldDB" id="H3A710"/>